<feature type="region of interest" description="Disordered" evidence="1">
    <location>
        <begin position="1"/>
        <end position="26"/>
    </location>
</feature>
<evidence type="ECO:0000313" key="3">
    <source>
        <dbReference type="Proteomes" id="UP001234989"/>
    </source>
</evidence>
<sequence>MASQENNRPQSTTAVRRKSKGKKKVSETTGYTTSLLNLYASYMHIELSQGTQSQKFVQVGALDALGRLVIAPAGTIGFIPGLESADAIMGSIVSFYRDACSSWEEVPVYDREQMWNHFKTQCAWYPQHEYHIFCNFEINAAFLLNKTLESAREMNEKPDWTLEGLWARLVEKWTTEKFQKPSIQPKAPRTHQRILEKKKGRTMGYDEASILSKKIGEVKKHKARGLGSDHCTGCIMYGFIAASLDSSQNQEEIDSEIDSLRIQVQELLKKQKADRSRLDGLENLVVQLIDNCRSEESDDDKSDGENYERKPSSSATVHGGTTAQLSKSVRVLLRPNILVHYGCFSKMASQENDRPESTNAVRRKSKGKKKVSETTGTQSQKFIEVGTLDALGRLVIAPADTIGFIPDYLSANVIMDSIISCYRDAWSSWGEVPVYDREQMWNHFKTQCAWYPQHEYHIFCTFEINTAFLLNKTLESAREMNEKPDWMLEGLWARLIEKRTSEKFQKPSIQAKAPGTHQRKLGKKKRRTMTYDEVSREKHVKIKKNGHNTLVEPHVERKNVGYKKGLDEWRQSQPTSEDDCLTQSPEDDEASILSKKIGGLKKGKACVLGSEHCIGCVTFGFASASLRSGQNQEEIDSEIKSLRIQVQELLKKQKADCLKLDGLEKLVVQLIDNCRSEESDNDESDGEK</sequence>
<feature type="compositionally biased region" description="Polar residues" evidence="1">
    <location>
        <begin position="312"/>
        <end position="321"/>
    </location>
</feature>
<protein>
    <recommendedName>
        <fullName evidence="4">Transposase</fullName>
    </recommendedName>
</protein>
<feature type="compositionally biased region" description="Basic residues" evidence="1">
    <location>
        <begin position="517"/>
        <end position="528"/>
    </location>
</feature>
<dbReference type="EMBL" id="CP133614">
    <property type="protein sequence ID" value="WMV21313.1"/>
    <property type="molecule type" value="Genomic_DNA"/>
</dbReference>
<name>A0AAF0QDU9_SOLVR</name>
<feature type="region of interest" description="Disordered" evidence="1">
    <location>
        <begin position="562"/>
        <end position="585"/>
    </location>
</feature>
<feature type="compositionally biased region" description="Polar residues" evidence="1">
    <location>
        <begin position="1"/>
        <end position="14"/>
    </location>
</feature>
<dbReference type="Proteomes" id="UP001234989">
    <property type="component" value="Chromosome 3"/>
</dbReference>
<dbReference type="AlphaFoldDB" id="A0AAF0QDU9"/>
<gene>
    <name evidence="2" type="ORF">MTR67_014698</name>
</gene>
<evidence type="ECO:0008006" key="4">
    <source>
        <dbReference type="Google" id="ProtNLM"/>
    </source>
</evidence>
<feature type="region of interest" description="Disordered" evidence="1">
    <location>
        <begin position="504"/>
        <end position="534"/>
    </location>
</feature>
<feature type="region of interest" description="Disordered" evidence="1">
    <location>
        <begin position="349"/>
        <end position="376"/>
    </location>
</feature>
<feature type="compositionally biased region" description="Acidic residues" evidence="1">
    <location>
        <begin position="576"/>
        <end position="585"/>
    </location>
</feature>
<reference evidence="2" key="1">
    <citation type="submission" date="2023-08" db="EMBL/GenBank/DDBJ databases">
        <title>A de novo genome assembly of Solanum verrucosum Schlechtendal, a Mexican diploid species geographically isolated from the other diploid A-genome species in potato relatives.</title>
        <authorList>
            <person name="Hosaka K."/>
        </authorList>
    </citation>
    <scope>NUCLEOTIDE SEQUENCE</scope>
    <source>
        <tissue evidence="2">Young leaves</tissue>
    </source>
</reference>
<evidence type="ECO:0000256" key="1">
    <source>
        <dbReference type="SAM" id="MobiDB-lite"/>
    </source>
</evidence>
<accession>A0AAF0QDU9</accession>
<feature type="region of interest" description="Disordered" evidence="1">
    <location>
        <begin position="294"/>
        <end position="321"/>
    </location>
</feature>
<organism evidence="2 3">
    <name type="scientific">Solanum verrucosum</name>
    <dbReference type="NCBI Taxonomy" id="315347"/>
    <lineage>
        <taxon>Eukaryota</taxon>
        <taxon>Viridiplantae</taxon>
        <taxon>Streptophyta</taxon>
        <taxon>Embryophyta</taxon>
        <taxon>Tracheophyta</taxon>
        <taxon>Spermatophyta</taxon>
        <taxon>Magnoliopsida</taxon>
        <taxon>eudicotyledons</taxon>
        <taxon>Gunneridae</taxon>
        <taxon>Pentapetalae</taxon>
        <taxon>asterids</taxon>
        <taxon>lamiids</taxon>
        <taxon>Solanales</taxon>
        <taxon>Solanaceae</taxon>
        <taxon>Solanoideae</taxon>
        <taxon>Solaneae</taxon>
        <taxon>Solanum</taxon>
    </lineage>
</organism>
<proteinExistence type="predicted"/>
<keyword evidence="3" id="KW-1185">Reference proteome</keyword>
<evidence type="ECO:0000313" key="2">
    <source>
        <dbReference type="EMBL" id="WMV21313.1"/>
    </source>
</evidence>